<reference evidence="3 4" key="1">
    <citation type="submission" date="2019-08" db="EMBL/GenBank/DDBJ databases">
        <title>In-depth cultivation of the pig gut microbiome towards novel bacterial diversity and tailored functional studies.</title>
        <authorList>
            <person name="Wylensek D."/>
            <person name="Hitch T.C.A."/>
            <person name="Clavel T."/>
        </authorList>
    </citation>
    <scope>NUCLEOTIDE SEQUENCE [LARGE SCALE GENOMIC DNA]</scope>
    <source>
        <strain evidence="3 4">BBE-744-WT-12</strain>
    </source>
</reference>
<dbReference type="InterPro" id="IPR002869">
    <property type="entry name" value="Pyrv_flavodox_OxRed_cen"/>
</dbReference>
<evidence type="ECO:0000313" key="3">
    <source>
        <dbReference type="EMBL" id="MST95645.1"/>
    </source>
</evidence>
<name>A0A844FYB5_9BACT</name>
<dbReference type="PANTHER" id="PTHR43854">
    <property type="entry name" value="INDOLEPYRUVATE OXIDOREDUCTASE SUBUNIT IORB"/>
    <property type="match status" value="1"/>
</dbReference>
<keyword evidence="3" id="KW-0670">Pyruvate</keyword>
<feature type="domain" description="Pyruvate/ketoisovalerate oxidoreductase catalytic" evidence="2">
    <location>
        <begin position="11"/>
        <end position="188"/>
    </location>
</feature>
<dbReference type="InterPro" id="IPR052198">
    <property type="entry name" value="IorB_Oxidoreductase"/>
</dbReference>
<protein>
    <submittedName>
        <fullName evidence="3">Indolepyruvate oxidoreductase subunit beta</fullName>
    </submittedName>
</protein>
<proteinExistence type="predicted"/>
<keyword evidence="1" id="KW-0560">Oxidoreductase</keyword>
<sequence>MITNILLTGVGGQGILLAARIIASAARSAGFDVTTNEIHGMAQRGGSVTAQIRFGEEVLSPLILEGTADALGALEPIEALRYSHYLKPEGAAVVASRPIIPVTVSSGQAVYPADVEERLRRTFPRLKYVDFDAAALEKFNNPKTANTILLGALSSGLPLPDEAWRGAIAECVKPAYAELNLHAFEYGRTL</sequence>
<gene>
    <name evidence="3" type="ORF">FYJ85_01100</name>
</gene>
<evidence type="ECO:0000256" key="1">
    <source>
        <dbReference type="ARBA" id="ARBA00023002"/>
    </source>
</evidence>
<dbReference type="GO" id="GO:0016903">
    <property type="term" value="F:oxidoreductase activity, acting on the aldehyde or oxo group of donors"/>
    <property type="evidence" value="ECO:0007669"/>
    <property type="project" value="InterPro"/>
</dbReference>
<evidence type="ECO:0000259" key="2">
    <source>
        <dbReference type="Pfam" id="PF01558"/>
    </source>
</evidence>
<dbReference type="InterPro" id="IPR019752">
    <property type="entry name" value="Pyrv/ketoisovalerate_OxRed_cat"/>
</dbReference>
<organism evidence="3 4">
    <name type="scientific">Victivallis lenta</name>
    <dbReference type="NCBI Taxonomy" id="2606640"/>
    <lineage>
        <taxon>Bacteria</taxon>
        <taxon>Pseudomonadati</taxon>
        <taxon>Lentisphaerota</taxon>
        <taxon>Lentisphaeria</taxon>
        <taxon>Victivallales</taxon>
        <taxon>Victivallaceae</taxon>
        <taxon>Victivallis</taxon>
    </lineage>
</organism>
<dbReference type="PANTHER" id="PTHR43854:SF1">
    <property type="entry name" value="INDOLEPYRUVATE OXIDOREDUCTASE SUBUNIT IORB"/>
    <property type="match status" value="1"/>
</dbReference>
<accession>A0A844FYB5</accession>
<evidence type="ECO:0000313" key="4">
    <source>
        <dbReference type="Proteomes" id="UP000435649"/>
    </source>
</evidence>
<dbReference type="Proteomes" id="UP000435649">
    <property type="component" value="Unassembled WGS sequence"/>
</dbReference>
<dbReference type="EMBL" id="VUNS01000001">
    <property type="protein sequence ID" value="MST95645.1"/>
    <property type="molecule type" value="Genomic_DNA"/>
</dbReference>
<dbReference type="RefSeq" id="WP_106053190.1">
    <property type="nucleotide sequence ID" value="NZ_CALXOB010000042.1"/>
</dbReference>
<dbReference type="Pfam" id="PF01558">
    <property type="entry name" value="POR"/>
    <property type="match status" value="1"/>
</dbReference>
<keyword evidence="4" id="KW-1185">Reference proteome</keyword>
<dbReference type="Gene3D" id="3.40.920.10">
    <property type="entry name" value="Pyruvate-ferredoxin oxidoreductase, PFOR, domain III"/>
    <property type="match status" value="1"/>
</dbReference>
<comment type="caution">
    <text evidence="3">The sequence shown here is derived from an EMBL/GenBank/DDBJ whole genome shotgun (WGS) entry which is preliminary data.</text>
</comment>
<dbReference type="AlphaFoldDB" id="A0A844FYB5"/>
<dbReference type="SUPFAM" id="SSF53323">
    <property type="entry name" value="Pyruvate-ferredoxin oxidoreductase, PFOR, domain III"/>
    <property type="match status" value="1"/>
</dbReference>